<organism evidence="1">
    <name type="scientific">hydrothermal vent metagenome</name>
    <dbReference type="NCBI Taxonomy" id="652676"/>
    <lineage>
        <taxon>unclassified sequences</taxon>
        <taxon>metagenomes</taxon>
        <taxon>ecological metagenomes</taxon>
    </lineage>
</organism>
<dbReference type="Pfam" id="PF20112">
    <property type="entry name" value="DUF6502"/>
    <property type="match status" value="1"/>
</dbReference>
<dbReference type="AlphaFoldDB" id="A0A3B0YH82"/>
<proteinExistence type="predicted"/>
<protein>
    <submittedName>
        <fullName evidence="1">Uncharacterized protein</fullName>
    </submittedName>
</protein>
<reference evidence="1" key="1">
    <citation type="submission" date="2018-06" db="EMBL/GenBank/DDBJ databases">
        <authorList>
            <person name="Zhirakovskaya E."/>
        </authorList>
    </citation>
    <scope>NUCLEOTIDE SEQUENCE</scope>
</reference>
<sequence length="280" mass="31839">MLLNTMNSEKLKNVLHASVSRILTPLIRILLRNGVSVDAFVEISKQVFVNVTEKDLAIPGKEQTTARIATLTGLSRKEVLRLRSIKDNGRRLALEHHNRASRVISAWAREPEFHDKPGHPVALPFDGEQKSFTTLVKKYSGDITARTILEELIHSGAVSMLKDGRIKLVTNTYIPKSNDVEKVKILGTDVTDLIAAIDHNLSCPPEDVFFQRKVWYDNIPEEYIKKVKKQIVKKGQTAIENIDREMTKYDRDSNPDIKGKGRKRAMIGIYYYEEDWGGEE</sequence>
<dbReference type="EMBL" id="UOFK01000079">
    <property type="protein sequence ID" value="VAW75493.1"/>
    <property type="molecule type" value="Genomic_DNA"/>
</dbReference>
<name>A0A3B0YH82_9ZZZZ</name>
<accession>A0A3B0YH82</accession>
<dbReference type="InterPro" id="IPR045445">
    <property type="entry name" value="DUF6502"/>
</dbReference>
<gene>
    <name evidence="1" type="ORF">MNBD_GAMMA13-1555</name>
</gene>
<evidence type="ECO:0000313" key="1">
    <source>
        <dbReference type="EMBL" id="VAW75493.1"/>
    </source>
</evidence>